<dbReference type="Proteomes" id="UP000635726">
    <property type="component" value="Unassembled WGS sequence"/>
</dbReference>
<reference evidence="3" key="1">
    <citation type="journal article" date="2014" name="Int. J. Syst. Evol. Microbiol.">
        <title>Complete genome sequence of Corynebacterium casei LMG S-19264T (=DSM 44701T), isolated from a smear-ripened cheese.</title>
        <authorList>
            <consortium name="US DOE Joint Genome Institute (JGI-PGF)"/>
            <person name="Walter F."/>
            <person name="Albersmeier A."/>
            <person name="Kalinowski J."/>
            <person name="Ruckert C."/>
        </authorList>
    </citation>
    <scope>NUCLEOTIDE SEQUENCE</scope>
    <source>
        <strain evidence="3">JCM 14371</strain>
    </source>
</reference>
<dbReference type="GO" id="GO:0016757">
    <property type="term" value="F:glycosyltransferase activity"/>
    <property type="evidence" value="ECO:0007669"/>
    <property type="project" value="InterPro"/>
</dbReference>
<dbReference type="AlphaFoldDB" id="A0A917P516"/>
<dbReference type="InterPro" id="IPR001296">
    <property type="entry name" value="Glyco_trans_1"/>
</dbReference>
<evidence type="ECO:0000313" key="4">
    <source>
        <dbReference type="Proteomes" id="UP000635726"/>
    </source>
</evidence>
<evidence type="ECO:0000259" key="1">
    <source>
        <dbReference type="Pfam" id="PF00534"/>
    </source>
</evidence>
<proteinExistence type="predicted"/>
<gene>
    <name evidence="3" type="ORF">GCM10008939_02290</name>
</gene>
<dbReference type="RefSeq" id="WP_188960394.1">
    <property type="nucleotide sequence ID" value="NZ_BMOE01000001.1"/>
</dbReference>
<dbReference type="SUPFAM" id="SSF53756">
    <property type="entry name" value="UDP-Glycosyltransferase/glycogen phosphorylase"/>
    <property type="match status" value="1"/>
</dbReference>
<dbReference type="Gene3D" id="3.40.50.2000">
    <property type="entry name" value="Glycogen Phosphorylase B"/>
    <property type="match status" value="2"/>
</dbReference>
<dbReference type="InterPro" id="IPR050194">
    <property type="entry name" value="Glycosyltransferase_grp1"/>
</dbReference>
<feature type="domain" description="Glycosyltransferase subfamily 4-like N-terminal" evidence="2">
    <location>
        <begin position="12"/>
        <end position="180"/>
    </location>
</feature>
<dbReference type="PANTHER" id="PTHR45947:SF3">
    <property type="entry name" value="SULFOQUINOVOSYL TRANSFERASE SQD2"/>
    <property type="match status" value="1"/>
</dbReference>
<dbReference type="Pfam" id="PF13439">
    <property type="entry name" value="Glyco_transf_4"/>
    <property type="match status" value="1"/>
</dbReference>
<organism evidence="3 4">
    <name type="scientific">Deinococcus aquiradiocola</name>
    <dbReference type="NCBI Taxonomy" id="393059"/>
    <lineage>
        <taxon>Bacteria</taxon>
        <taxon>Thermotogati</taxon>
        <taxon>Deinococcota</taxon>
        <taxon>Deinococci</taxon>
        <taxon>Deinococcales</taxon>
        <taxon>Deinococcaceae</taxon>
        <taxon>Deinococcus</taxon>
    </lineage>
</organism>
<dbReference type="InterPro" id="IPR023881">
    <property type="entry name" value="Thiol_BshA"/>
</dbReference>
<protein>
    <submittedName>
        <fullName evidence="3">N-acetyl-alpha-D-glucosaminyl L-malate synthase BshA</fullName>
    </submittedName>
</protein>
<comment type="caution">
    <text evidence="3">The sequence shown here is derived from an EMBL/GenBank/DDBJ whole genome shotgun (WGS) entry which is preliminary data.</text>
</comment>
<dbReference type="EMBL" id="BMOE01000001">
    <property type="protein sequence ID" value="GGJ62024.1"/>
    <property type="molecule type" value="Genomic_DNA"/>
</dbReference>
<evidence type="ECO:0000259" key="2">
    <source>
        <dbReference type="Pfam" id="PF13439"/>
    </source>
</evidence>
<name>A0A917P516_9DEIO</name>
<dbReference type="PANTHER" id="PTHR45947">
    <property type="entry name" value="SULFOQUINOVOSYL TRANSFERASE SQD2"/>
    <property type="match status" value="1"/>
</dbReference>
<sequence length="375" mass="40271">MKVGVLCHSGAGGSGVVATELGLEVARAGHEVHFVGASVPFRLGGHPGLFGRGPYFHQVSSYAYALFEQPYPELSAANALTEVILEHDLDLTHAHYAIPHATAAIHARAITGRSRVITTLHGTDVTLVGADPSFLHSTRHAILKSDMVTAVSKFLADQTRDVFGVDVPIEVIHNFVDTDRFRRNPDPTVRARFAHPDEALIVHVSNFRPVKRATDVIETFARVASELPARLLMIGDGPERVAAFELAQRLGVIGRVQFLGSFPEVQSVLGIADLFLLPSSQESFGLAALEAMACEVPVVATRAGGIPEVVLDGVTGALAGVGDVDTMAHAALSILRDRDTYLAMGQAARRRAVEHFHPSLIVPQYLQAYAQLLQP</sequence>
<dbReference type="Pfam" id="PF00534">
    <property type="entry name" value="Glycos_transf_1"/>
    <property type="match status" value="1"/>
</dbReference>
<feature type="domain" description="Glycosyl transferase family 1" evidence="1">
    <location>
        <begin position="195"/>
        <end position="351"/>
    </location>
</feature>
<dbReference type="InterPro" id="IPR028098">
    <property type="entry name" value="Glyco_trans_4-like_N"/>
</dbReference>
<dbReference type="GO" id="GO:0071793">
    <property type="term" value="P:bacillithiol biosynthetic process"/>
    <property type="evidence" value="ECO:0007669"/>
    <property type="project" value="InterPro"/>
</dbReference>
<evidence type="ECO:0000313" key="3">
    <source>
        <dbReference type="EMBL" id="GGJ62024.1"/>
    </source>
</evidence>
<keyword evidence="4" id="KW-1185">Reference proteome</keyword>
<accession>A0A917P516</accession>
<dbReference type="NCBIfam" id="TIGR03999">
    <property type="entry name" value="thiol_BshA"/>
    <property type="match status" value="1"/>
</dbReference>
<reference evidence="3" key="2">
    <citation type="submission" date="2020-09" db="EMBL/GenBank/DDBJ databases">
        <authorList>
            <person name="Sun Q."/>
            <person name="Ohkuma M."/>
        </authorList>
    </citation>
    <scope>NUCLEOTIDE SEQUENCE</scope>
    <source>
        <strain evidence="3">JCM 14371</strain>
    </source>
</reference>